<feature type="transmembrane region" description="Helical" evidence="6">
    <location>
        <begin position="171"/>
        <end position="190"/>
    </location>
</feature>
<organism evidence="7 8">
    <name type="scientific">Haloplasma contractile SSD-17B</name>
    <dbReference type="NCBI Taxonomy" id="1033810"/>
    <lineage>
        <taxon>Bacteria</taxon>
        <taxon>Bacillati</taxon>
        <taxon>Mycoplasmatota</taxon>
        <taxon>Mollicutes</taxon>
        <taxon>Haloplasmatales</taxon>
        <taxon>Haloplasmataceae</taxon>
        <taxon>Haloplasma</taxon>
    </lineage>
</organism>
<evidence type="ECO:0000256" key="2">
    <source>
        <dbReference type="ARBA" id="ARBA00022448"/>
    </source>
</evidence>
<dbReference type="PROSITE" id="PS50267">
    <property type="entry name" value="NA_NEUROTRAN_SYMP_3"/>
    <property type="match status" value="1"/>
</dbReference>
<feature type="transmembrane region" description="Helical" evidence="6">
    <location>
        <begin position="140"/>
        <end position="159"/>
    </location>
</feature>
<evidence type="ECO:0000256" key="1">
    <source>
        <dbReference type="ARBA" id="ARBA00004141"/>
    </source>
</evidence>
<comment type="caution">
    <text evidence="7">The sequence shown here is derived from an EMBL/GenBank/DDBJ whole genome shotgun (WGS) entry which is preliminary data.</text>
</comment>
<dbReference type="CDD" id="cd10336">
    <property type="entry name" value="SLC6sbd_Tyt1-Like"/>
    <property type="match status" value="1"/>
</dbReference>
<dbReference type="GO" id="GO:0016020">
    <property type="term" value="C:membrane"/>
    <property type="evidence" value="ECO:0007669"/>
    <property type="project" value="UniProtKB-SubCell"/>
</dbReference>
<keyword evidence="4 6" id="KW-1133">Transmembrane helix</keyword>
<keyword evidence="3 6" id="KW-0812">Transmembrane</keyword>
<dbReference type="FunCoup" id="U2EA26">
    <property type="interactions" value="72"/>
</dbReference>
<dbReference type="RefSeq" id="WP_008825376.1">
    <property type="nucleotide sequence ID" value="NZ_AFNU02000008.1"/>
</dbReference>
<name>U2EA26_9MOLU</name>
<dbReference type="EMBL" id="AFNU02000008">
    <property type="protein sequence ID" value="ERJ11696.1"/>
    <property type="molecule type" value="Genomic_DNA"/>
</dbReference>
<reference evidence="7 8" key="1">
    <citation type="journal article" date="2011" name="J. Bacteriol.">
        <title>Genome sequence of Haloplasma contractile, an unusual contractile bacterium from a deep-sea anoxic brine lake.</title>
        <authorList>
            <person name="Antunes A."/>
            <person name="Alam I."/>
            <person name="El Dorry H."/>
            <person name="Siam R."/>
            <person name="Robertson A."/>
            <person name="Bajic V.B."/>
            <person name="Stingl U."/>
        </authorList>
    </citation>
    <scope>NUCLEOTIDE SEQUENCE [LARGE SCALE GENOMIC DNA]</scope>
    <source>
        <strain evidence="7 8">SSD-17B</strain>
    </source>
</reference>
<feature type="transmembrane region" description="Helical" evidence="6">
    <location>
        <begin position="83"/>
        <end position="108"/>
    </location>
</feature>
<accession>U2EA26</accession>
<dbReference type="InterPro" id="IPR037272">
    <property type="entry name" value="SNS_sf"/>
</dbReference>
<keyword evidence="2" id="KW-0813">Transport</keyword>
<feature type="transmembrane region" description="Helical" evidence="6">
    <location>
        <begin position="384"/>
        <end position="402"/>
    </location>
</feature>
<evidence type="ECO:0000313" key="8">
    <source>
        <dbReference type="Proteomes" id="UP000005707"/>
    </source>
</evidence>
<evidence type="ECO:0000256" key="4">
    <source>
        <dbReference type="ARBA" id="ARBA00022989"/>
    </source>
</evidence>
<dbReference type="PANTHER" id="PTHR42948">
    <property type="entry name" value="TRANSPORTER"/>
    <property type="match status" value="1"/>
</dbReference>
<gene>
    <name evidence="7" type="ORF">HLPCO_002179</name>
</gene>
<evidence type="ECO:0000256" key="6">
    <source>
        <dbReference type="SAM" id="Phobius"/>
    </source>
</evidence>
<feature type="transmembrane region" description="Helical" evidence="6">
    <location>
        <begin position="422"/>
        <end position="444"/>
    </location>
</feature>
<feature type="transmembrane region" description="Helical" evidence="6">
    <location>
        <begin position="210"/>
        <end position="235"/>
    </location>
</feature>
<dbReference type="InterPro" id="IPR000175">
    <property type="entry name" value="Na/ntran_symport"/>
</dbReference>
<dbReference type="PRINTS" id="PR00176">
    <property type="entry name" value="NANEUSMPORT"/>
</dbReference>
<reference evidence="7 8" key="2">
    <citation type="journal article" date="2013" name="PLoS ONE">
        <title>INDIGO - INtegrated Data Warehouse of MIcrobial GenOmes with Examples from the Red Sea Extremophiles.</title>
        <authorList>
            <person name="Alam I."/>
            <person name="Antunes A."/>
            <person name="Kamau A.A."/>
            <person name="Ba Alawi W."/>
            <person name="Kalkatawi M."/>
            <person name="Stingl U."/>
            <person name="Bajic V.B."/>
        </authorList>
    </citation>
    <scope>NUCLEOTIDE SEQUENCE [LARGE SCALE GENOMIC DNA]</scope>
    <source>
        <strain evidence="7 8">SSD-17B</strain>
    </source>
</reference>
<dbReference type="SUPFAM" id="SSF161070">
    <property type="entry name" value="SNF-like"/>
    <property type="match status" value="1"/>
</dbReference>
<feature type="transmembrane region" description="Helical" evidence="6">
    <location>
        <begin position="41"/>
        <end position="62"/>
    </location>
</feature>
<protein>
    <submittedName>
        <fullName evidence="7">Na+-dependent transporters of the SNF family ral function prediction only protein</fullName>
    </submittedName>
</protein>
<dbReference type="NCBIfam" id="NF037979">
    <property type="entry name" value="Na_transp"/>
    <property type="match status" value="1"/>
</dbReference>
<feature type="transmembrane region" description="Helical" evidence="6">
    <location>
        <begin position="247"/>
        <end position="273"/>
    </location>
</feature>
<evidence type="ECO:0000256" key="3">
    <source>
        <dbReference type="ARBA" id="ARBA00022692"/>
    </source>
</evidence>
<dbReference type="PANTHER" id="PTHR42948:SF1">
    <property type="entry name" value="TRANSPORTER"/>
    <property type="match status" value="1"/>
</dbReference>
<sequence>MRDKWSSKLGFILAAAGSAVGLGNLWKFPYEAGSNGGSAFVLLYFIFLILIGIPLMLAALTLGRKTKKSVFGAYQSVDQRFSFVGALGVIGSFFLLAFYSAVGGWVLYYLKEALLNAFTTTNPDVLGLKFSELLNSPLELIMYQGFFMVLTTVIVLRGISAGIEKVSKIMMPALFIMIVIIAIRNLTLPGSFEGVKFLFAFDVSKINLDVIMNALGQVFFSLSIGIGTLVTYGSYLDKDDDLLSSSIIIPSIDTGIALLAGLATLPAVFAFGFEPTGGPGLMFITLPAVFASMPFGYLFSVIFFFLVFFAALTSSISMLEIPVSYFIDEKNTRRLPTTIVLAIVIMLLGIPAALSIGPTEAWKSFAVIGSINIFDVYDQFTSNVLLPTGGFLLSIFVGHVLGTDQAIEEIESSGVTFRLKGIWSILIQYIVPAFVGLIMLNSYYELLLTIIGK</sequence>
<dbReference type="InterPro" id="IPR047218">
    <property type="entry name" value="YocR/YhdH-like"/>
</dbReference>
<dbReference type="AlphaFoldDB" id="U2EA26"/>
<evidence type="ECO:0000256" key="5">
    <source>
        <dbReference type="ARBA" id="ARBA00023136"/>
    </source>
</evidence>
<dbReference type="Proteomes" id="UP000005707">
    <property type="component" value="Unassembled WGS sequence"/>
</dbReference>
<keyword evidence="8" id="KW-1185">Reference proteome</keyword>
<keyword evidence="5 6" id="KW-0472">Membrane</keyword>
<comment type="subcellular location">
    <subcellularLocation>
        <location evidence="1">Membrane</location>
        <topology evidence="1">Multi-pass membrane protein</topology>
    </subcellularLocation>
</comment>
<proteinExistence type="predicted"/>
<feature type="transmembrane region" description="Helical" evidence="6">
    <location>
        <begin position="335"/>
        <end position="355"/>
    </location>
</feature>
<evidence type="ECO:0000313" key="7">
    <source>
        <dbReference type="EMBL" id="ERJ11696.1"/>
    </source>
</evidence>
<dbReference type="InParanoid" id="U2EA26"/>
<dbReference type="Pfam" id="PF00209">
    <property type="entry name" value="SNF"/>
    <property type="match status" value="2"/>
</dbReference>
<dbReference type="eggNOG" id="COG0733">
    <property type="taxonomic scope" value="Bacteria"/>
</dbReference>